<keyword evidence="12" id="KW-0206">Cytoskeleton</keyword>
<keyword evidence="3" id="KW-0963">Cytoplasm</keyword>
<keyword evidence="13" id="KW-0966">Cell projection</keyword>
<comment type="subcellular location">
    <subcellularLocation>
        <location evidence="1">Cytoplasm</location>
        <location evidence="1">Cytoskeleton</location>
        <location evidence="1">Cilium axoneme</location>
    </subcellularLocation>
</comment>
<feature type="coiled-coil region" evidence="14">
    <location>
        <begin position="933"/>
        <end position="1026"/>
    </location>
</feature>
<evidence type="ECO:0000259" key="17">
    <source>
        <dbReference type="Pfam" id="PF12780"/>
    </source>
</evidence>
<evidence type="ECO:0000256" key="4">
    <source>
        <dbReference type="ARBA" id="ARBA00022701"/>
    </source>
</evidence>
<keyword evidence="6" id="KW-0547">Nucleotide-binding</keyword>
<dbReference type="PANTHER" id="PTHR22878:SF70">
    <property type="entry name" value="DYNEIN HEAVY CHAIN 2, AXONEMAL"/>
    <property type="match status" value="1"/>
</dbReference>
<organism evidence="22 23">
    <name type="scientific">Laodelphax striatellus</name>
    <name type="common">Small brown planthopper</name>
    <name type="synonym">Delphax striatella</name>
    <dbReference type="NCBI Taxonomy" id="195883"/>
    <lineage>
        <taxon>Eukaryota</taxon>
        <taxon>Metazoa</taxon>
        <taxon>Ecdysozoa</taxon>
        <taxon>Arthropoda</taxon>
        <taxon>Hexapoda</taxon>
        <taxon>Insecta</taxon>
        <taxon>Pterygota</taxon>
        <taxon>Neoptera</taxon>
        <taxon>Paraneoptera</taxon>
        <taxon>Hemiptera</taxon>
        <taxon>Auchenorrhyncha</taxon>
        <taxon>Fulgoroidea</taxon>
        <taxon>Delphacidae</taxon>
        <taxon>Criomorphinae</taxon>
        <taxon>Laodelphax</taxon>
    </lineage>
</organism>
<evidence type="ECO:0000256" key="7">
    <source>
        <dbReference type="ARBA" id="ARBA00022840"/>
    </source>
</evidence>
<dbReference type="GO" id="GO:0005874">
    <property type="term" value="C:microtubule"/>
    <property type="evidence" value="ECO:0007669"/>
    <property type="project" value="UniProtKB-KW"/>
</dbReference>
<name>A0A482WPT2_LAOST</name>
<dbReference type="InterPro" id="IPR042219">
    <property type="entry name" value="AAA_lid_11_sf"/>
</dbReference>
<dbReference type="InterPro" id="IPR041228">
    <property type="entry name" value="Dynein_C"/>
</dbReference>
<feature type="domain" description="Dynein heavy chain coiled coil stalk" evidence="16">
    <location>
        <begin position="710"/>
        <end position="1050"/>
    </location>
</feature>
<dbReference type="OrthoDB" id="424310at2759"/>
<dbReference type="Pfam" id="PF12775">
    <property type="entry name" value="AAA_7"/>
    <property type="match status" value="1"/>
</dbReference>
<dbReference type="Gene3D" id="1.20.920.20">
    <property type="match status" value="1"/>
</dbReference>
<dbReference type="Pfam" id="PF12781">
    <property type="entry name" value="AAA_9"/>
    <property type="match status" value="1"/>
</dbReference>
<feature type="domain" description="Dynein heavy chain C-terminal" evidence="21">
    <location>
        <begin position="1854"/>
        <end position="2159"/>
    </location>
</feature>
<dbReference type="InterPro" id="IPR004273">
    <property type="entry name" value="Dynein_heavy_D6_P-loop"/>
</dbReference>
<feature type="domain" description="Dynein heavy chain region D6 P-loop" evidence="15">
    <location>
        <begin position="1553"/>
        <end position="1666"/>
    </location>
</feature>
<feature type="domain" description="Dynein heavy chain AAA module D4" evidence="17">
    <location>
        <begin position="494"/>
        <end position="692"/>
    </location>
</feature>
<evidence type="ECO:0000256" key="3">
    <source>
        <dbReference type="ARBA" id="ARBA00022490"/>
    </source>
</evidence>
<comment type="similarity">
    <text evidence="2">Belongs to the dynein heavy chain family.</text>
</comment>
<evidence type="ECO:0000256" key="11">
    <source>
        <dbReference type="ARBA" id="ARBA00023175"/>
    </source>
</evidence>
<dbReference type="GO" id="GO:0007018">
    <property type="term" value="P:microtubule-based movement"/>
    <property type="evidence" value="ECO:0007669"/>
    <property type="project" value="InterPro"/>
</dbReference>
<dbReference type="InterPro" id="IPR041658">
    <property type="entry name" value="AAA_lid_11"/>
</dbReference>
<dbReference type="EMBL" id="QKKF02029064">
    <property type="protein sequence ID" value="RZF35242.1"/>
    <property type="molecule type" value="Genomic_DNA"/>
</dbReference>
<dbReference type="SMR" id="A0A482WPT2"/>
<reference evidence="22 23" key="1">
    <citation type="journal article" date="2017" name="Gigascience">
        <title>Genome sequence of the small brown planthopper, Laodelphax striatellus.</title>
        <authorList>
            <person name="Zhu J."/>
            <person name="Jiang F."/>
            <person name="Wang X."/>
            <person name="Yang P."/>
            <person name="Bao Y."/>
            <person name="Zhao W."/>
            <person name="Wang W."/>
            <person name="Lu H."/>
            <person name="Wang Q."/>
            <person name="Cui N."/>
            <person name="Li J."/>
            <person name="Chen X."/>
            <person name="Luo L."/>
            <person name="Yu J."/>
            <person name="Kang L."/>
            <person name="Cui F."/>
        </authorList>
    </citation>
    <scope>NUCLEOTIDE SEQUENCE [LARGE SCALE GENOMIC DNA]</scope>
    <source>
        <strain evidence="22">Lst14</strain>
    </source>
</reference>
<dbReference type="Gene3D" id="1.10.8.720">
    <property type="entry name" value="Region D6 of dynein motor"/>
    <property type="match status" value="1"/>
</dbReference>
<dbReference type="FunFam" id="1.10.8.720:FF:000001">
    <property type="entry name" value="dynein heavy chain 7, axonemal"/>
    <property type="match status" value="1"/>
</dbReference>
<dbReference type="GO" id="GO:0008569">
    <property type="term" value="F:minus-end-directed microtubule motor activity"/>
    <property type="evidence" value="ECO:0007669"/>
    <property type="project" value="InterPro"/>
</dbReference>
<dbReference type="Gene3D" id="3.10.490.20">
    <property type="match status" value="1"/>
</dbReference>
<protein>
    <submittedName>
        <fullName evidence="22">Uncharacterized protein</fullName>
    </submittedName>
</protein>
<keyword evidence="4" id="KW-0493">Microtubule</keyword>
<dbReference type="Gene3D" id="1.20.1270.280">
    <property type="match status" value="1"/>
</dbReference>
<dbReference type="GO" id="GO:0005524">
    <property type="term" value="F:ATP binding"/>
    <property type="evidence" value="ECO:0007669"/>
    <property type="project" value="UniProtKB-KW"/>
</dbReference>
<dbReference type="PANTHER" id="PTHR22878">
    <property type="entry name" value="DYNEIN HEAVY CHAIN 6, AXONEMAL-LIKE-RELATED"/>
    <property type="match status" value="1"/>
</dbReference>
<evidence type="ECO:0000256" key="5">
    <source>
        <dbReference type="ARBA" id="ARBA00022737"/>
    </source>
</evidence>
<keyword evidence="8" id="KW-0243">Dynein</keyword>
<dbReference type="InterPro" id="IPR035706">
    <property type="entry name" value="AAA_9"/>
</dbReference>
<dbReference type="GO" id="GO:0005930">
    <property type="term" value="C:axoneme"/>
    <property type="evidence" value="ECO:0007669"/>
    <property type="project" value="UniProtKB-SubCell"/>
</dbReference>
<evidence type="ECO:0000256" key="6">
    <source>
        <dbReference type="ARBA" id="ARBA00022741"/>
    </source>
</evidence>
<keyword evidence="5" id="KW-0677">Repeat</keyword>
<dbReference type="STRING" id="195883.A0A482WPT2"/>
<evidence type="ECO:0000259" key="19">
    <source>
        <dbReference type="Pfam" id="PF17857"/>
    </source>
</evidence>
<dbReference type="InterPro" id="IPR024317">
    <property type="entry name" value="Dynein_heavy_chain_D4_dom"/>
</dbReference>
<dbReference type="FunFam" id="3.40.50.300:FF:000362">
    <property type="entry name" value="Dynein, axonemal, heavy chain 6"/>
    <property type="match status" value="1"/>
</dbReference>
<dbReference type="InterPro" id="IPR043160">
    <property type="entry name" value="Dynein_C_barrel"/>
</dbReference>
<sequence>MAAESGQFHIFGGHSGTTARAILRSQRELEAVGTFGQDTEHEPPEPMSKLISSVPPDGIWEDNFFVFKGRGFWSSWAEMAQSAKITAGDNLSQIVATAFKCYCFQIIYQYVIEKLIHNFLPVCLMGPTGTGKSFYIDDLITTRLSLQKFEPSSMTFTVNTQPNLVQTVVLSKLIKRKRSVFGPPIGKQCLIFIDDMNMPAKEVYGAQPPLELLRMYFDHGYWFDLKDMNKIFVEDLFFVAAMGPAGGSRQEVYARFLRHFCLLSINLFPEASMTKIYSTLLVEAMRRKGFGVDFLNMFRATVTATINVYQKSILSLLPTPAKSHYTFNLRDISRVINGVMMFKKESYHDKPDFISLWLHEMLRVFSDRLVESNDRNWFFTQLKDSVKSNFRTTMEETLKEMKRAGDEVTEEDMTNLMFTSIFDLDNPDDKLYEQVVDMDPFTKIIQDNLDTYNHMHKTKIDIVLFRYALVHLSRILRLLSMPGGNGLLVGVAEFNEWRDDLKLVMKECGGRGHPMVFLFTENQIKHEYFLQDIDVLLNTGEVPNIFSLEETQEVLELARLGAQGGNRNLDVHPLSVLSYFRSQCRRNIHLMICFSPIGNSFRNRIRLYPAFVNCCTIDWFEDWPEDALEKVAERYFDSNKFNENIKSSLVNACKYFHVTTRHQAEEFFLNTGRKTYITSGSYLNLIRLYTNLFDVKQKEVLEAKMRYIIGLDSLQFAADQIAVMKEELEQLQPQLRGAAEAAEAMMAEIGAETVQVEAASRLVESEEVAAEAKAHHANLLKQECQVELAATLPILNEAVAALNTLKPNDITVVKAMKNPPKAVKLVMAAVCLMMGIKAARVPDPNNPGRMKMDFWIPSVRLLGNTNFLKNLKEYDKDNISPAIMSVIRKEYIPNKEFNPSVVKKASKAAEGLCKWVIAMEQYDEVIKIVAPKKERMEMAEEVYERTLQELNDKKALLRGFEEKLAALQERLKQTVSLKAQLTEEANMCWQKLQRAQQLIGGLGGEKERWTQAANSLQRAYENLAGDVLLSSAFIAYLGPFTTAYRHPLINDWKLKTGELSIPYSSDFDFIRSVGKDHVIQQWHLDGLPKDKFSVENGVMMASTNRYTFLIDPEGQANRWLKTMYMDSNMEVLKISDKQLMKKVETGILYGQPVLLEDVGEELDACLDPILLRTTFKQGGRDYITIGTKVIELHKDFNLFITTRLRCPHFLPEVLNKVTVINFALTKEALDDQLLAIAITILSPELEARRASMIVQSALNATALRNAEEDILKALSAPDKNVLEDENTIIILNESQKIAADIKEREKGTIETSDRISEFNKSFAQPVLYARSLYYCLTDLPNIDPMYHFSLPWFLRIYSGSLKADYDHFVEISNQPDAVRKNARFMPNMTFSLYSNVCRSLFEKDKLLFSFILCTNLMLTESKIRMEDLSFLLTGGVVLVNLIPNPAPNWILIRSWDELCRLSLLDGFQGLKEHVEKNLEEWRKYYDKAEPHLVPLPEPWNSKLTPFQKLLVLRIFHLDKMVPAIRNFVEQEMDECFVTPPLFDIAESYKDSNKVTPMIFILSPGVDPMSALQQFAEKMGYKEHEFESVSLGQGQGPIAENLIKKARLGGTWVCLQNCHLATSWMPTLEAICDDLVHSTKDGFRLWLTSYPSDKFPVPILQNGVKMTNEPPTGLKQNMLRTFMNEPITDQEFYNSCSAIGGKQFVFARLLFGLTFFHAVVLERKKYGPIGWNIPYGFNESDYNISVLQLQEYMMDSEEVPFEAVTYLTGECNYGGRVTDNWDRRALNTILASFVNARIAANEDYCMLDNFSELTINADRHEFEYYIGIIENISDVQPAEVVGLNSNASISRDFHSTKQLFEAMQLVQPKTRGGGSSKKEDEMVITITTDIQQKLPATFDVDLAVSRYPVSYSQSMHTVLVQEMERFNRLTGVVRASISMLQRAVRGAAVMTPDLEATFAAVLANRLPAAWARVSYPSLKPLAEYVADLIGRLRFLQDWYDKGIPSSFWLSGFFFTQAFLTAAMQNYARRHVIPIDLLTFDFVMTSLSSSDDVTHPPVDGVYVYGLFLEGARWDRQLAQLEEQQPKILFDIMPVIHFVPKQKKQTRDEGSEGRYVCPLYKTSERRGILSTTGHSTNYVLPLLLACSRTPAHWVKRGTALLCQLDN</sequence>
<dbReference type="Gene3D" id="1.10.8.1220">
    <property type="match status" value="1"/>
</dbReference>
<evidence type="ECO:0000259" key="18">
    <source>
        <dbReference type="Pfam" id="PF12781"/>
    </source>
</evidence>
<evidence type="ECO:0000256" key="10">
    <source>
        <dbReference type="ARBA" id="ARBA00023069"/>
    </source>
</evidence>
<evidence type="ECO:0000256" key="1">
    <source>
        <dbReference type="ARBA" id="ARBA00004430"/>
    </source>
</evidence>
<dbReference type="InterPro" id="IPR027417">
    <property type="entry name" value="P-loop_NTPase"/>
</dbReference>
<evidence type="ECO:0000256" key="8">
    <source>
        <dbReference type="ARBA" id="ARBA00023017"/>
    </source>
</evidence>
<gene>
    <name evidence="22" type="ORF">LSTR_LSTR009366</name>
</gene>
<keyword evidence="10" id="KW-0969">Cilium</keyword>
<dbReference type="FunFam" id="3.10.490.20:FF:000001">
    <property type="entry name" value="dynein heavy chain 7, axonemal"/>
    <property type="match status" value="1"/>
</dbReference>
<dbReference type="Gene3D" id="3.40.50.300">
    <property type="entry name" value="P-loop containing nucleotide triphosphate hydrolases"/>
    <property type="match status" value="4"/>
</dbReference>
<dbReference type="InterPro" id="IPR041589">
    <property type="entry name" value="DNAH3_AAA_lid_1"/>
</dbReference>
<dbReference type="FunFam" id="1.20.920.20:FF:000006">
    <property type="entry name" value="Dynein, axonemal, heavy chain 6"/>
    <property type="match status" value="1"/>
</dbReference>
<evidence type="ECO:0000256" key="12">
    <source>
        <dbReference type="ARBA" id="ARBA00023212"/>
    </source>
</evidence>
<dbReference type="SUPFAM" id="SSF52540">
    <property type="entry name" value="P-loop containing nucleoside triphosphate hydrolases"/>
    <property type="match status" value="2"/>
</dbReference>
<dbReference type="InParanoid" id="A0A482WPT2"/>
<dbReference type="InterPro" id="IPR026983">
    <property type="entry name" value="DHC"/>
</dbReference>
<evidence type="ECO:0000256" key="9">
    <source>
        <dbReference type="ARBA" id="ARBA00023054"/>
    </source>
</evidence>
<feature type="domain" description="Dynein heavy chain AAA lid" evidence="20">
    <location>
        <begin position="1705"/>
        <end position="1846"/>
    </location>
</feature>
<evidence type="ECO:0000259" key="15">
    <source>
        <dbReference type="Pfam" id="PF03028"/>
    </source>
</evidence>
<dbReference type="Pfam" id="PF18199">
    <property type="entry name" value="Dynein_C"/>
    <property type="match status" value="1"/>
</dbReference>
<dbReference type="Pfam" id="PF18198">
    <property type="entry name" value="AAA_lid_11"/>
    <property type="match status" value="1"/>
</dbReference>
<dbReference type="Pfam" id="PF17857">
    <property type="entry name" value="AAA_lid_1"/>
    <property type="match status" value="1"/>
</dbReference>
<dbReference type="Gene3D" id="1.20.920.30">
    <property type="match status" value="1"/>
</dbReference>
<dbReference type="Gene3D" id="6.10.140.1060">
    <property type="match status" value="1"/>
</dbReference>
<keyword evidence="23" id="KW-1185">Reference proteome</keyword>
<keyword evidence="7" id="KW-0067">ATP-binding</keyword>
<evidence type="ECO:0000259" key="20">
    <source>
        <dbReference type="Pfam" id="PF18198"/>
    </source>
</evidence>
<evidence type="ECO:0000313" key="22">
    <source>
        <dbReference type="EMBL" id="RZF35242.1"/>
    </source>
</evidence>
<dbReference type="GO" id="GO:0051959">
    <property type="term" value="F:dynein light intermediate chain binding"/>
    <property type="evidence" value="ECO:0007669"/>
    <property type="project" value="InterPro"/>
</dbReference>
<keyword evidence="11" id="KW-0505">Motor protein</keyword>
<dbReference type="FunFam" id="1.20.1270.280:FF:000001">
    <property type="entry name" value="dynein heavy chain 7, axonemal"/>
    <property type="match status" value="1"/>
</dbReference>
<dbReference type="Pfam" id="PF03028">
    <property type="entry name" value="Dynein_heavy"/>
    <property type="match status" value="1"/>
</dbReference>
<dbReference type="FunFam" id="3.40.50.300:FF:000049">
    <property type="entry name" value="Dynein, axonemal, heavy chain 5"/>
    <property type="match status" value="1"/>
</dbReference>
<evidence type="ECO:0000259" key="21">
    <source>
        <dbReference type="Pfam" id="PF18199"/>
    </source>
</evidence>
<evidence type="ECO:0000256" key="13">
    <source>
        <dbReference type="ARBA" id="ARBA00023273"/>
    </source>
</evidence>
<dbReference type="Pfam" id="PF12777">
    <property type="entry name" value="MT"/>
    <property type="match status" value="1"/>
</dbReference>
<dbReference type="GO" id="GO:0045505">
    <property type="term" value="F:dynein intermediate chain binding"/>
    <property type="evidence" value="ECO:0007669"/>
    <property type="project" value="InterPro"/>
</dbReference>
<comment type="caution">
    <text evidence="22">The sequence shown here is derived from an EMBL/GenBank/DDBJ whole genome shotgun (WGS) entry which is preliminary data.</text>
</comment>
<feature type="domain" description="Dynein heavy chain 3 AAA+ lid" evidence="19">
    <location>
        <begin position="302"/>
        <end position="392"/>
    </location>
</feature>
<feature type="domain" description="Dynein heavy chain ATP-binding dynein motor region" evidence="18">
    <location>
        <begin position="1080"/>
        <end position="1301"/>
    </location>
</feature>
<dbReference type="GO" id="GO:0030286">
    <property type="term" value="C:dynein complex"/>
    <property type="evidence" value="ECO:0007669"/>
    <property type="project" value="UniProtKB-KW"/>
</dbReference>
<dbReference type="Pfam" id="PF12780">
    <property type="entry name" value="AAA_8"/>
    <property type="match status" value="1"/>
</dbReference>
<keyword evidence="9 14" id="KW-0175">Coiled coil</keyword>
<accession>A0A482WPT2</accession>
<evidence type="ECO:0000313" key="23">
    <source>
        <dbReference type="Proteomes" id="UP000291343"/>
    </source>
</evidence>
<evidence type="ECO:0000256" key="2">
    <source>
        <dbReference type="ARBA" id="ARBA00008887"/>
    </source>
</evidence>
<dbReference type="Proteomes" id="UP000291343">
    <property type="component" value="Unassembled WGS sequence"/>
</dbReference>
<evidence type="ECO:0000259" key="16">
    <source>
        <dbReference type="Pfam" id="PF12777"/>
    </source>
</evidence>
<dbReference type="FunFam" id="1.20.920.30:FF:000002">
    <property type="entry name" value="Dynein axonemal heavy chain 3"/>
    <property type="match status" value="1"/>
</dbReference>
<proteinExistence type="inferred from homology"/>
<evidence type="ECO:0000256" key="14">
    <source>
        <dbReference type="SAM" id="Coils"/>
    </source>
</evidence>
<dbReference type="InterPro" id="IPR024743">
    <property type="entry name" value="Dynein_HC_stalk"/>
</dbReference>